<gene>
    <name evidence="2" type="ORF">J2S42_007639</name>
</gene>
<sequence>MANELWVGAITGVTALGASLIGALGASRAALAQTRSAGVSAALAQQRERRRAAYREVMACVHGFMEVCWQFPDVDGTPDREVRRRRLSDMHERMGGPAGAVTRATREVLLDGPADVAVAAEQVRLAVLETQRRLGLLIDADDDGVRQDYERAYQALRDGYVAFIDSARTALQVQSRG</sequence>
<dbReference type="Proteomes" id="UP001240236">
    <property type="component" value="Unassembled WGS sequence"/>
</dbReference>
<keyword evidence="1" id="KW-1133">Transmembrane helix</keyword>
<dbReference type="AlphaFoldDB" id="A0AAE3W7X5"/>
<keyword evidence="1" id="KW-0472">Membrane</keyword>
<proteinExistence type="predicted"/>
<dbReference type="RefSeq" id="WP_307247367.1">
    <property type="nucleotide sequence ID" value="NZ_JAUSUZ010000001.1"/>
</dbReference>
<keyword evidence="1" id="KW-0812">Transmembrane</keyword>
<dbReference type="EMBL" id="JAUSUZ010000001">
    <property type="protein sequence ID" value="MDQ0370970.1"/>
    <property type="molecule type" value="Genomic_DNA"/>
</dbReference>
<feature type="transmembrane region" description="Helical" evidence="1">
    <location>
        <begin position="6"/>
        <end position="26"/>
    </location>
</feature>
<name>A0AAE3W7X5_9ACTN</name>
<evidence type="ECO:0000313" key="3">
    <source>
        <dbReference type="Proteomes" id="UP001240236"/>
    </source>
</evidence>
<accession>A0AAE3W7X5</accession>
<evidence type="ECO:0000313" key="2">
    <source>
        <dbReference type="EMBL" id="MDQ0370970.1"/>
    </source>
</evidence>
<protein>
    <submittedName>
        <fullName evidence="2">Uncharacterized protein</fullName>
    </submittedName>
</protein>
<keyword evidence="3" id="KW-1185">Reference proteome</keyword>
<comment type="caution">
    <text evidence="2">The sequence shown here is derived from an EMBL/GenBank/DDBJ whole genome shotgun (WGS) entry which is preliminary data.</text>
</comment>
<reference evidence="2 3" key="1">
    <citation type="submission" date="2023-07" db="EMBL/GenBank/DDBJ databases">
        <title>Sequencing the genomes of 1000 actinobacteria strains.</title>
        <authorList>
            <person name="Klenk H.-P."/>
        </authorList>
    </citation>
    <scope>NUCLEOTIDE SEQUENCE [LARGE SCALE GENOMIC DNA]</scope>
    <source>
        <strain evidence="2 3">DSM 44709</strain>
    </source>
</reference>
<evidence type="ECO:0000256" key="1">
    <source>
        <dbReference type="SAM" id="Phobius"/>
    </source>
</evidence>
<organism evidence="2 3">
    <name type="scientific">Catenuloplanes indicus</name>
    <dbReference type="NCBI Taxonomy" id="137267"/>
    <lineage>
        <taxon>Bacteria</taxon>
        <taxon>Bacillati</taxon>
        <taxon>Actinomycetota</taxon>
        <taxon>Actinomycetes</taxon>
        <taxon>Micromonosporales</taxon>
        <taxon>Micromonosporaceae</taxon>
        <taxon>Catenuloplanes</taxon>
    </lineage>
</organism>